<feature type="transmembrane region" description="Helical" evidence="8">
    <location>
        <begin position="177"/>
        <end position="195"/>
    </location>
</feature>
<feature type="transmembrane region" description="Helical" evidence="8">
    <location>
        <begin position="62"/>
        <end position="84"/>
    </location>
</feature>
<dbReference type="InterPro" id="IPR036259">
    <property type="entry name" value="MFS_trans_sf"/>
</dbReference>
<dbReference type="PROSITE" id="PS00216">
    <property type="entry name" value="SUGAR_TRANSPORT_1"/>
    <property type="match status" value="1"/>
</dbReference>
<keyword evidence="3" id="KW-1003">Cell membrane</keyword>
<feature type="transmembrane region" description="Helical" evidence="8">
    <location>
        <begin position="421"/>
        <end position="445"/>
    </location>
</feature>
<dbReference type="GO" id="GO:0022857">
    <property type="term" value="F:transmembrane transporter activity"/>
    <property type="evidence" value="ECO:0007669"/>
    <property type="project" value="InterPro"/>
</dbReference>
<keyword evidence="5 8" id="KW-0812">Transmembrane</keyword>
<evidence type="ECO:0000256" key="5">
    <source>
        <dbReference type="ARBA" id="ARBA00022692"/>
    </source>
</evidence>
<feature type="transmembrane region" description="Helical" evidence="8">
    <location>
        <begin position="394"/>
        <end position="415"/>
    </location>
</feature>
<protein>
    <recommendedName>
        <fullName evidence="9">Major facilitator superfamily (MFS) profile domain-containing protein</fullName>
    </recommendedName>
</protein>
<gene>
    <name evidence="10" type="ORF">RI129_006673</name>
</gene>
<dbReference type="InterPro" id="IPR020846">
    <property type="entry name" value="MFS_dom"/>
</dbReference>
<dbReference type="InterPro" id="IPR050549">
    <property type="entry name" value="MFS_Trehalose_Transporter"/>
</dbReference>
<dbReference type="SUPFAM" id="SSF103473">
    <property type="entry name" value="MFS general substrate transporter"/>
    <property type="match status" value="1"/>
</dbReference>
<evidence type="ECO:0000256" key="6">
    <source>
        <dbReference type="ARBA" id="ARBA00022989"/>
    </source>
</evidence>
<evidence type="ECO:0000256" key="2">
    <source>
        <dbReference type="ARBA" id="ARBA00022448"/>
    </source>
</evidence>
<feature type="transmembrane region" description="Helical" evidence="8">
    <location>
        <begin position="359"/>
        <end position="382"/>
    </location>
</feature>
<feature type="transmembrane region" description="Helical" evidence="8">
    <location>
        <begin position="298"/>
        <end position="318"/>
    </location>
</feature>
<feature type="transmembrane region" description="Helical" evidence="8">
    <location>
        <begin position="20"/>
        <end position="42"/>
    </location>
</feature>
<feature type="domain" description="Major facilitator superfamily (MFS) profile" evidence="9">
    <location>
        <begin position="15"/>
        <end position="449"/>
    </location>
</feature>
<evidence type="ECO:0000256" key="4">
    <source>
        <dbReference type="ARBA" id="ARBA00022597"/>
    </source>
</evidence>
<dbReference type="PROSITE" id="PS50850">
    <property type="entry name" value="MFS"/>
    <property type="match status" value="1"/>
</dbReference>
<feature type="transmembrane region" description="Helical" evidence="8">
    <location>
        <begin position="116"/>
        <end position="138"/>
    </location>
</feature>
<dbReference type="AlphaFoldDB" id="A0AAN7VEL4"/>
<evidence type="ECO:0000256" key="1">
    <source>
        <dbReference type="ARBA" id="ARBA00004651"/>
    </source>
</evidence>
<dbReference type="Gene3D" id="1.20.1250.20">
    <property type="entry name" value="MFS general substrate transporter like domains"/>
    <property type="match status" value="1"/>
</dbReference>
<proteinExistence type="predicted"/>
<accession>A0AAN7VEL4</accession>
<dbReference type="PANTHER" id="PTHR48021:SF1">
    <property type="entry name" value="GH07001P-RELATED"/>
    <property type="match status" value="1"/>
</dbReference>
<keyword evidence="2" id="KW-0813">Transport</keyword>
<dbReference type="PANTHER" id="PTHR48021">
    <property type="match status" value="1"/>
</dbReference>
<feature type="transmembrane region" description="Helical" evidence="8">
    <location>
        <begin position="325"/>
        <end position="347"/>
    </location>
</feature>
<comment type="subcellular location">
    <subcellularLocation>
        <location evidence="1">Cell membrane</location>
        <topology evidence="1">Multi-pass membrane protein</topology>
    </subcellularLocation>
</comment>
<dbReference type="Pfam" id="PF00083">
    <property type="entry name" value="Sugar_tr"/>
    <property type="match status" value="1"/>
</dbReference>
<name>A0AAN7VEL4_9COLE</name>
<keyword evidence="4" id="KW-0762">Sugar transport</keyword>
<dbReference type="Proteomes" id="UP001329430">
    <property type="component" value="Chromosome 4"/>
</dbReference>
<evidence type="ECO:0000256" key="8">
    <source>
        <dbReference type="SAM" id="Phobius"/>
    </source>
</evidence>
<dbReference type="EMBL" id="JAVRBK010000004">
    <property type="protein sequence ID" value="KAK5645373.1"/>
    <property type="molecule type" value="Genomic_DNA"/>
</dbReference>
<reference evidence="10 11" key="1">
    <citation type="journal article" date="2024" name="Insects">
        <title>An Improved Chromosome-Level Genome Assembly of the Firefly Pyrocoelia pectoralis.</title>
        <authorList>
            <person name="Fu X."/>
            <person name="Meyer-Rochow V.B."/>
            <person name="Ballantyne L."/>
            <person name="Zhu X."/>
        </authorList>
    </citation>
    <scope>NUCLEOTIDE SEQUENCE [LARGE SCALE GENOMIC DNA]</scope>
    <source>
        <strain evidence="10">XCY_ONT2</strain>
    </source>
</reference>
<evidence type="ECO:0000256" key="3">
    <source>
        <dbReference type="ARBA" id="ARBA00022475"/>
    </source>
</evidence>
<feature type="transmembrane region" description="Helical" evidence="8">
    <location>
        <begin position="91"/>
        <end position="110"/>
    </location>
</feature>
<evidence type="ECO:0000259" key="9">
    <source>
        <dbReference type="PROSITE" id="PS50850"/>
    </source>
</evidence>
<dbReference type="InterPro" id="IPR005829">
    <property type="entry name" value="Sugar_transporter_CS"/>
</dbReference>
<sequence>MVKKMSCGVCGKDIRYLQYVAAFCVGILDLSAYMTASWISPVMPLLTAENSPIGVTLTNDEVSWVAACFGLGFTVGSILIPLLFDRIGPKRILLLSSAFIFLMWICVGLAKSIALLVVGRFIAGLGAAIKTSCYSIYICEIANKDIRGKLGTIPVLVAIWGNIFILTAGPYLEYSKLIIICAIFPVIFFFIFSFIPDSPYYLLKTGRKNEAQLSLTRFSRSSASVEEIKSKLQEIEETIRKDMDNLTLKQSLCAPNFRKSLIIVCVANMIVSFCGISFITTYLQVIVASANTALSPKMASVIFGLIQIPSVISSMLLLDKLGRKAVFCVSSLGAALAIICEGIYLYLQDKINLDSVAFLPILFLTVYKFSISFGVLHLPFFFIGEFFTTQTKKVAAFIVAGSFGFFTFLNIKILGSLFDSWGIYTMCWIFGGVSISGIIFALLVLPETKGKELTIIQNDLSQTKIK</sequence>
<dbReference type="FunFam" id="1.20.1250.20:FF:000218">
    <property type="entry name" value="facilitated trehalose transporter Tret1"/>
    <property type="match status" value="1"/>
</dbReference>
<keyword evidence="11" id="KW-1185">Reference proteome</keyword>
<comment type="caution">
    <text evidence="10">The sequence shown here is derived from an EMBL/GenBank/DDBJ whole genome shotgun (WGS) entry which is preliminary data.</text>
</comment>
<dbReference type="GO" id="GO:0005886">
    <property type="term" value="C:plasma membrane"/>
    <property type="evidence" value="ECO:0007669"/>
    <property type="project" value="UniProtKB-SubCell"/>
</dbReference>
<evidence type="ECO:0000313" key="11">
    <source>
        <dbReference type="Proteomes" id="UP001329430"/>
    </source>
</evidence>
<organism evidence="10 11">
    <name type="scientific">Pyrocoelia pectoralis</name>
    <dbReference type="NCBI Taxonomy" id="417401"/>
    <lineage>
        <taxon>Eukaryota</taxon>
        <taxon>Metazoa</taxon>
        <taxon>Ecdysozoa</taxon>
        <taxon>Arthropoda</taxon>
        <taxon>Hexapoda</taxon>
        <taxon>Insecta</taxon>
        <taxon>Pterygota</taxon>
        <taxon>Neoptera</taxon>
        <taxon>Endopterygota</taxon>
        <taxon>Coleoptera</taxon>
        <taxon>Polyphaga</taxon>
        <taxon>Elateriformia</taxon>
        <taxon>Elateroidea</taxon>
        <taxon>Lampyridae</taxon>
        <taxon>Lampyrinae</taxon>
        <taxon>Pyrocoelia</taxon>
    </lineage>
</organism>
<dbReference type="InterPro" id="IPR005828">
    <property type="entry name" value="MFS_sugar_transport-like"/>
</dbReference>
<keyword evidence="7 8" id="KW-0472">Membrane</keyword>
<keyword evidence="6 8" id="KW-1133">Transmembrane helix</keyword>
<feature type="transmembrane region" description="Helical" evidence="8">
    <location>
        <begin position="261"/>
        <end position="286"/>
    </location>
</feature>
<evidence type="ECO:0000313" key="10">
    <source>
        <dbReference type="EMBL" id="KAK5645373.1"/>
    </source>
</evidence>
<evidence type="ECO:0000256" key="7">
    <source>
        <dbReference type="ARBA" id="ARBA00023136"/>
    </source>
</evidence>
<feature type="transmembrane region" description="Helical" evidence="8">
    <location>
        <begin position="150"/>
        <end position="171"/>
    </location>
</feature>